<dbReference type="Proteomes" id="UP000095468">
    <property type="component" value="Unassembled WGS sequence"/>
</dbReference>
<accession>A0A174EKC6</accession>
<evidence type="ECO:0000256" key="2">
    <source>
        <dbReference type="PROSITE-ProRule" id="PRU00236"/>
    </source>
</evidence>
<feature type="binding site" evidence="2">
    <location>
        <position position="177"/>
    </location>
    <ligand>
        <name>Zn(2+)</name>
        <dbReference type="ChEBI" id="CHEBI:29105"/>
    </ligand>
</feature>
<keyword evidence="2" id="KW-0479">Metal-binding</keyword>
<dbReference type="InterPro" id="IPR026590">
    <property type="entry name" value="Ssirtuin_cat_dom"/>
</dbReference>
<feature type="binding site" evidence="2">
    <location>
        <position position="174"/>
    </location>
    <ligand>
        <name>Zn(2+)</name>
        <dbReference type="ChEBI" id="CHEBI:29105"/>
    </ligand>
</feature>
<organism evidence="4 5">
    <name type="scientific">Collinsella aerofaciens</name>
    <dbReference type="NCBI Taxonomy" id="74426"/>
    <lineage>
        <taxon>Bacteria</taxon>
        <taxon>Bacillati</taxon>
        <taxon>Actinomycetota</taxon>
        <taxon>Coriobacteriia</taxon>
        <taxon>Coriobacteriales</taxon>
        <taxon>Coriobacteriaceae</taxon>
        <taxon>Collinsella</taxon>
    </lineage>
</organism>
<dbReference type="Gene3D" id="3.40.50.1220">
    <property type="entry name" value="TPP-binding domain"/>
    <property type="match status" value="1"/>
</dbReference>
<evidence type="ECO:0000313" key="5">
    <source>
        <dbReference type="Proteomes" id="UP000095468"/>
    </source>
</evidence>
<evidence type="ECO:0000313" key="4">
    <source>
        <dbReference type="EMBL" id="CUO38091.1"/>
    </source>
</evidence>
<dbReference type="RefSeq" id="WP_172676342.1">
    <property type="nucleotide sequence ID" value="NZ_CYYP01000013.1"/>
</dbReference>
<protein>
    <recommendedName>
        <fullName evidence="3">Deacetylase sirtuin-type domain-containing protein</fullName>
    </recommendedName>
</protein>
<dbReference type="InterPro" id="IPR029035">
    <property type="entry name" value="DHS-like_NAD/FAD-binding_dom"/>
</dbReference>
<feature type="domain" description="Deacetylase sirtuin-type" evidence="3">
    <location>
        <begin position="36"/>
        <end position="321"/>
    </location>
</feature>
<proteinExistence type="predicted"/>
<dbReference type="EMBL" id="CYYP01000013">
    <property type="protein sequence ID" value="CUO38091.1"/>
    <property type="molecule type" value="Genomic_DNA"/>
</dbReference>
<gene>
    <name evidence="4" type="ORF">ERS852381_01465</name>
</gene>
<comment type="caution">
    <text evidence="2">Lacks conserved residue(s) required for the propagation of feature annotation.</text>
</comment>
<name>A0A174EKC6_9ACTN</name>
<evidence type="ECO:0000259" key="3">
    <source>
        <dbReference type="PROSITE" id="PS50305"/>
    </source>
</evidence>
<dbReference type="GO" id="GO:0046872">
    <property type="term" value="F:metal ion binding"/>
    <property type="evidence" value="ECO:0007669"/>
    <property type="project" value="UniProtKB-KW"/>
</dbReference>
<keyword evidence="2" id="KW-0862">Zinc</keyword>
<keyword evidence="1" id="KW-0520">NAD</keyword>
<feature type="binding site" evidence="2">
    <location>
        <position position="213"/>
    </location>
    <ligand>
        <name>Zn(2+)</name>
        <dbReference type="ChEBI" id="CHEBI:29105"/>
    </ligand>
</feature>
<evidence type="ECO:0000256" key="1">
    <source>
        <dbReference type="ARBA" id="ARBA00023027"/>
    </source>
</evidence>
<reference evidence="4 5" key="1">
    <citation type="submission" date="2015-09" db="EMBL/GenBank/DDBJ databases">
        <authorList>
            <consortium name="Pathogen Informatics"/>
        </authorList>
    </citation>
    <scope>NUCLEOTIDE SEQUENCE [LARGE SCALE GENOMIC DNA]</scope>
    <source>
        <strain evidence="4 5">2789STDY5608823</strain>
    </source>
</reference>
<feature type="binding site" evidence="2">
    <location>
        <position position="210"/>
    </location>
    <ligand>
        <name>Zn(2+)</name>
        <dbReference type="ChEBI" id="CHEBI:29105"/>
    </ligand>
</feature>
<dbReference type="SUPFAM" id="SSF52467">
    <property type="entry name" value="DHS-like NAD/FAD-binding domain"/>
    <property type="match status" value="1"/>
</dbReference>
<dbReference type="PROSITE" id="PS50305">
    <property type="entry name" value="SIRTUIN"/>
    <property type="match status" value="1"/>
</dbReference>
<sequence length="321" mass="36463">MTPYEQLVVELTNQSFSLQAAYRTGGTPYELSAREPEPYDQQIETFARMIEEADCVLVGGASGLSAAGGGDFYYEDNATYRRHFGKFAERYGFRGAFEGSFYRWPTAEARWGYLATFLNTTLNAPLRKPYKDLDAILTEKDFFVLTTNQDTQFMKIYPWEKVAEIQGDHRFFQCSHCCTDEVWDAVEPVSRMAEAMGDGLEVPTELVPRCPHCGAEAFPWVRGYGNFLQGALYEEQYHKVSDWLDAHARQKILFFELGVGRMTPAFIQEPFWALTAQLPQASYIAVNNKTQFLPRAIEDRGLAVRADIANVLADVRKTLGR</sequence>
<dbReference type="AlphaFoldDB" id="A0A174EKC6"/>